<dbReference type="RefSeq" id="WP_136334893.1">
    <property type="nucleotide sequence ID" value="NZ_QXMP01000001.1"/>
</dbReference>
<dbReference type="PANTHER" id="PTHR38471">
    <property type="entry name" value="FOUR HELIX BUNDLE PROTEIN"/>
    <property type="match status" value="1"/>
</dbReference>
<proteinExistence type="predicted"/>
<dbReference type="InterPro" id="IPR012657">
    <property type="entry name" value="23S_rRNA-intervening_sequence"/>
</dbReference>
<gene>
    <name evidence="1" type="ORF">E7Z59_03495</name>
</gene>
<evidence type="ECO:0000313" key="1">
    <source>
        <dbReference type="EMBL" id="THD69403.1"/>
    </source>
</evidence>
<organism evidence="1 2">
    <name type="scientific">Robertkochia marina</name>
    <dbReference type="NCBI Taxonomy" id="1227945"/>
    <lineage>
        <taxon>Bacteria</taxon>
        <taxon>Pseudomonadati</taxon>
        <taxon>Bacteroidota</taxon>
        <taxon>Flavobacteriia</taxon>
        <taxon>Flavobacteriales</taxon>
        <taxon>Flavobacteriaceae</taxon>
        <taxon>Robertkochia</taxon>
    </lineage>
</organism>
<evidence type="ECO:0000313" key="2">
    <source>
        <dbReference type="Proteomes" id="UP000305939"/>
    </source>
</evidence>
<name>A0A4S3M2W8_9FLAO</name>
<dbReference type="NCBIfam" id="TIGR02436">
    <property type="entry name" value="four helix bundle protein"/>
    <property type="match status" value="1"/>
</dbReference>
<dbReference type="Pfam" id="PF05635">
    <property type="entry name" value="23S_rRNA_IVP"/>
    <property type="match status" value="1"/>
</dbReference>
<keyword evidence="2" id="KW-1185">Reference proteome</keyword>
<dbReference type="SUPFAM" id="SSF158446">
    <property type="entry name" value="IVS-encoded protein-like"/>
    <property type="match status" value="1"/>
</dbReference>
<dbReference type="OrthoDB" id="5515766at2"/>
<reference evidence="1 2" key="1">
    <citation type="submission" date="2019-04" db="EMBL/GenBank/DDBJ databases">
        <title>Draft genome sequence of Robertkochia marina CC-AMO-30D.</title>
        <authorList>
            <person name="Hameed A."/>
            <person name="Lin S.-Y."/>
            <person name="Shahina M."/>
            <person name="Lai W.-A."/>
            <person name="Young C.-C."/>
        </authorList>
    </citation>
    <scope>NUCLEOTIDE SEQUENCE [LARGE SCALE GENOMIC DNA]</scope>
    <source>
        <strain evidence="1 2">CC-AMO-30D</strain>
    </source>
</reference>
<sequence length="121" mass="13733">MIQKGFENLIAWQKARAVNKMTYELGQTSTSKRETVLEKQLRRTAVSISSNIAEGCGRRSKKEFIRFSDIAKGSCNELKSQLYLAVDVNHITQEEFEETFALTDEVSKAIFGLMKHLGKTK</sequence>
<dbReference type="EMBL" id="SSMC01000001">
    <property type="protein sequence ID" value="THD69403.1"/>
    <property type="molecule type" value="Genomic_DNA"/>
</dbReference>
<accession>A0A4S3M2W8</accession>
<dbReference type="Proteomes" id="UP000305939">
    <property type="component" value="Unassembled WGS sequence"/>
</dbReference>
<dbReference type="PANTHER" id="PTHR38471:SF2">
    <property type="entry name" value="FOUR HELIX BUNDLE PROTEIN"/>
    <property type="match status" value="1"/>
</dbReference>
<protein>
    <submittedName>
        <fullName evidence="1">Four helix bundle protein</fullName>
    </submittedName>
</protein>
<dbReference type="Gene3D" id="1.20.1440.60">
    <property type="entry name" value="23S rRNA-intervening sequence"/>
    <property type="match status" value="1"/>
</dbReference>
<dbReference type="InterPro" id="IPR036583">
    <property type="entry name" value="23S_rRNA_IVS_sf"/>
</dbReference>
<dbReference type="CDD" id="cd16377">
    <property type="entry name" value="23S_rRNA_IVP_like"/>
    <property type="match status" value="1"/>
</dbReference>
<comment type="caution">
    <text evidence="1">The sequence shown here is derived from an EMBL/GenBank/DDBJ whole genome shotgun (WGS) entry which is preliminary data.</text>
</comment>
<dbReference type="AlphaFoldDB" id="A0A4S3M2W8"/>